<sequence>MDVTTTEIDAKLDELADIGAHWTRNRARGITPEGIKGAMLMLIGETIDLMQREAPPPGTDEEETE</sequence>
<proteinExistence type="predicted"/>
<protein>
    <submittedName>
        <fullName evidence="1">Uncharacterized protein</fullName>
    </submittedName>
</protein>
<dbReference type="STRING" id="1249627.D779_3600"/>
<comment type="caution">
    <text evidence="1">The sequence shown here is derived from an EMBL/GenBank/DDBJ whole genome shotgun (WGS) entry which is preliminary data.</text>
</comment>
<dbReference type="AlphaFoldDB" id="W9VC32"/>
<organism evidence="1 2">
    <name type="scientific">Imhoffiella purpurea</name>
    <dbReference type="NCBI Taxonomy" id="1249627"/>
    <lineage>
        <taxon>Bacteria</taxon>
        <taxon>Pseudomonadati</taxon>
        <taxon>Pseudomonadota</taxon>
        <taxon>Gammaproteobacteria</taxon>
        <taxon>Chromatiales</taxon>
        <taxon>Chromatiaceae</taxon>
        <taxon>Imhoffiella</taxon>
    </lineage>
</organism>
<gene>
    <name evidence="1" type="ORF">D779_3600</name>
</gene>
<dbReference type="RefSeq" id="WP_043756718.1">
    <property type="nucleotide sequence ID" value="NZ_AONC01000063.1"/>
</dbReference>
<evidence type="ECO:0000313" key="1">
    <source>
        <dbReference type="EMBL" id="EXJ13597.1"/>
    </source>
</evidence>
<dbReference type="EMBL" id="AONC01000063">
    <property type="protein sequence ID" value="EXJ13597.1"/>
    <property type="molecule type" value="Genomic_DNA"/>
</dbReference>
<keyword evidence="2" id="KW-1185">Reference proteome</keyword>
<dbReference type="Proteomes" id="UP000019460">
    <property type="component" value="Unassembled WGS sequence"/>
</dbReference>
<name>W9VC32_9GAMM</name>
<reference evidence="1 2" key="1">
    <citation type="submission" date="2012-11" db="EMBL/GenBank/DDBJ databases">
        <title>Genome assembly of Thiorhodococcus sp. AK35.</title>
        <authorList>
            <person name="Nupur N."/>
            <person name="Khatri I."/>
            <person name="Subramanian S."/>
            <person name="Pinnaka A."/>
        </authorList>
    </citation>
    <scope>NUCLEOTIDE SEQUENCE [LARGE SCALE GENOMIC DNA]</scope>
    <source>
        <strain evidence="1 2">AK35</strain>
    </source>
</reference>
<evidence type="ECO:0000313" key="2">
    <source>
        <dbReference type="Proteomes" id="UP000019460"/>
    </source>
</evidence>
<accession>W9VC32</accession>